<organism evidence="2 3">
    <name type="scientific">Hoeflea prorocentri</name>
    <dbReference type="NCBI Taxonomy" id="1922333"/>
    <lineage>
        <taxon>Bacteria</taxon>
        <taxon>Pseudomonadati</taxon>
        <taxon>Pseudomonadota</taxon>
        <taxon>Alphaproteobacteria</taxon>
        <taxon>Hyphomicrobiales</taxon>
        <taxon>Rhizobiaceae</taxon>
        <taxon>Hoeflea</taxon>
    </lineage>
</organism>
<evidence type="ECO:0000256" key="1">
    <source>
        <dbReference type="SAM" id="MobiDB-lite"/>
    </source>
</evidence>
<evidence type="ECO:0000313" key="3">
    <source>
        <dbReference type="Proteomes" id="UP001151234"/>
    </source>
</evidence>
<accession>A0A9X3ZK87</accession>
<name>A0A9X3ZK87_9HYPH</name>
<proteinExistence type="predicted"/>
<reference evidence="2" key="1">
    <citation type="submission" date="2022-11" db="EMBL/GenBank/DDBJ databases">
        <title>Draft genome sequence of Hoeflea poritis E7-10 and Hoeflea prorocentri PM5-8, separated from scleractinian coral Porites lutea and marine dinoflagellate.</title>
        <authorList>
            <person name="Zhang G."/>
            <person name="Wei Q."/>
            <person name="Cai L."/>
        </authorList>
    </citation>
    <scope>NUCLEOTIDE SEQUENCE</scope>
    <source>
        <strain evidence="2">PM5-8</strain>
    </source>
</reference>
<sequence>KKTAASGQPPSLRTPYKPQTNFPSTAIFQKNEFFLMLPCRRKTTVYFPSKIRESSDAHAFTIWGCTGVVSKARSATFSHITSLLKLKTPLVGNCGQNHRVASQTGLKPNPATAAPKTGNIRAPG</sequence>
<keyword evidence="3" id="KW-1185">Reference proteome</keyword>
<protein>
    <submittedName>
        <fullName evidence="2">Uncharacterized protein</fullName>
    </submittedName>
</protein>
<dbReference type="EMBL" id="JAPJZI010000002">
    <property type="protein sequence ID" value="MDA5401591.1"/>
    <property type="molecule type" value="Genomic_DNA"/>
</dbReference>
<evidence type="ECO:0000313" key="2">
    <source>
        <dbReference type="EMBL" id="MDA5401591.1"/>
    </source>
</evidence>
<dbReference type="RefSeq" id="WP_267993571.1">
    <property type="nucleotide sequence ID" value="NZ_JAPJZI010000002.1"/>
</dbReference>
<dbReference type="AlphaFoldDB" id="A0A9X3ZK87"/>
<feature type="non-terminal residue" evidence="2">
    <location>
        <position position="1"/>
    </location>
</feature>
<feature type="region of interest" description="Disordered" evidence="1">
    <location>
        <begin position="1"/>
        <end position="20"/>
    </location>
</feature>
<dbReference type="Proteomes" id="UP001151234">
    <property type="component" value="Unassembled WGS sequence"/>
</dbReference>
<comment type="caution">
    <text evidence="2">The sequence shown here is derived from an EMBL/GenBank/DDBJ whole genome shotgun (WGS) entry which is preliminary data.</text>
</comment>
<feature type="region of interest" description="Disordered" evidence="1">
    <location>
        <begin position="101"/>
        <end position="124"/>
    </location>
</feature>
<gene>
    <name evidence="2" type="ORF">OQ273_23695</name>
</gene>